<name>A0A4V1E0Z7_9RHOB</name>
<reference evidence="2 3" key="1">
    <citation type="submission" date="2019-05" db="EMBL/GenBank/DDBJ databases">
        <title>Pseudorhodobacter turbinis sp. nov., isolated from the gut of the Korean turban shell.</title>
        <authorList>
            <person name="Jeong Y.-S."/>
            <person name="Kang W.-R."/>
            <person name="Bae J.-W."/>
        </authorList>
    </citation>
    <scope>NUCLEOTIDE SEQUENCE [LARGE SCALE GENOMIC DNA]</scope>
    <source>
        <strain evidence="2 3">S12M18</strain>
    </source>
</reference>
<keyword evidence="1" id="KW-1133">Transmembrane helix</keyword>
<dbReference type="Proteomes" id="UP000298631">
    <property type="component" value="Chromosome"/>
</dbReference>
<feature type="transmembrane region" description="Helical" evidence="1">
    <location>
        <begin position="20"/>
        <end position="40"/>
    </location>
</feature>
<organism evidence="2 3">
    <name type="scientific">Pseudorhodobacter turbinis</name>
    <dbReference type="NCBI Taxonomy" id="2500533"/>
    <lineage>
        <taxon>Bacteria</taxon>
        <taxon>Pseudomonadati</taxon>
        <taxon>Pseudomonadota</taxon>
        <taxon>Alphaproteobacteria</taxon>
        <taxon>Rhodobacterales</taxon>
        <taxon>Paracoccaceae</taxon>
        <taxon>Pseudorhodobacter</taxon>
    </lineage>
</organism>
<gene>
    <name evidence="2" type="ORF">EOK75_11910</name>
</gene>
<evidence type="ECO:0000256" key="1">
    <source>
        <dbReference type="SAM" id="Phobius"/>
    </source>
</evidence>
<sequence length="402" mass="43257">MDKTVTEAELSFTHPIRQIVLMLIVIALVSAGAFVAWGQLSGVFLANVWLNGFIGLVFVFGVLACFWQMFQLMQSVRWIVGFAPSDAQRDAVHVPRLLAPLAALLRSRGARMQISASSSRSILDSVATRIDEARDITRYLVNLLIFLGLLGTFYGLATTVPAVVETIRNLAPQEGETGMQVFDKLMGGLEAQLGGMGTAFSSSLLGLAGSLVVGMLELFASHGQNRFYRELEEWLSTITRLGFSSGDAADADGGAAGLGGVMDQMARQLERLQDLFVQADVSRGLADEQLGHLSNAVKDLSAKVQTGAETQDKLAQIAATQSVLLTRIADGQDSYATVLANSNEEGPDAENRMRLRSIDVQLLRILEEIAAGRQESMSDLRADIAGLTNAVRQLSRNPAGRG</sequence>
<protein>
    <submittedName>
        <fullName evidence="2">Biopolymer transporter ExbB</fullName>
    </submittedName>
</protein>
<dbReference type="RefSeq" id="WP_137194157.1">
    <property type="nucleotide sequence ID" value="NZ_CP039964.1"/>
</dbReference>
<evidence type="ECO:0000313" key="3">
    <source>
        <dbReference type="Proteomes" id="UP000298631"/>
    </source>
</evidence>
<feature type="transmembrane region" description="Helical" evidence="1">
    <location>
        <begin position="199"/>
        <end position="220"/>
    </location>
</feature>
<dbReference type="EMBL" id="CP039964">
    <property type="protein sequence ID" value="QCO56374.1"/>
    <property type="molecule type" value="Genomic_DNA"/>
</dbReference>
<feature type="transmembrane region" description="Helical" evidence="1">
    <location>
        <begin position="139"/>
        <end position="157"/>
    </location>
</feature>
<dbReference type="OrthoDB" id="9794540at2"/>
<dbReference type="AlphaFoldDB" id="A0A4V1E0Z7"/>
<evidence type="ECO:0000313" key="2">
    <source>
        <dbReference type="EMBL" id="QCO56374.1"/>
    </source>
</evidence>
<keyword evidence="1" id="KW-0472">Membrane</keyword>
<feature type="transmembrane region" description="Helical" evidence="1">
    <location>
        <begin position="46"/>
        <end position="67"/>
    </location>
</feature>
<proteinExistence type="predicted"/>
<accession>A0A4V1E0Z7</accession>
<dbReference type="KEGG" id="pseb:EOK75_11910"/>
<keyword evidence="1" id="KW-0812">Transmembrane</keyword>
<keyword evidence="3" id="KW-1185">Reference proteome</keyword>